<feature type="region of interest" description="Disordered" evidence="1">
    <location>
        <begin position="322"/>
        <end position="518"/>
    </location>
</feature>
<evidence type="ECO:0000313" key="2">
    <source>
        <dbReference type="EMBL" id="CAD8838108.1"/>
    </source>
</evidence>
<dbReference type="EMBL" id="HBFQ01017834">
    <property type="protein sequence ID" value="CAD8838108.1"/>
    <property type="molecule type" value="Transcribed_RNA"/>
</dbReference>
<feature type="compositionally biased region" description="Polar residues" evidence="1">
    <location>
        <begin position="563"/>
        <end position="574"/>
    </location>
</feature>
<evidence type="ECO:0000256" key="1">
    <source>
        <dbReference type="SAM" id="MobiDB-lite"/>
    </source>
</evidence>
<protein>
    <submittedName>
        <fullName evidence="2">Uncharacterized protein</fullName>
    </submittedName>
</protein>
<name>A0A7S0ZZT2_NOCSC</name>
<feature type="compositionally biased region" description="Basic and acidic residues" evidence="1">
    <location>
        <begin position="335"/>
        <end position="352"/>
    </location>
</feature>
<feature type="compositionally biased region" description="Low complexity" evidence="1">
    <location>
        <begin position="193"/>
        <end position="202"/>
    </location>
</feature>
<feature type="compositionally biased region" description="Polar residues" evidence="1">
    <location>
        <begin position="171"/>
        <end position="183"/>
    </location>
</feature>
<gene>
    <name evidence="2" type="ORF">NSCI0253_LOCUS12456</name>
</gene>
<feature type="compositionally biased region" description="Low complexity" evidence="1">
    <location>
        <begin position="468"/>
        <end position="484"/>
    </location>
</feature>
<feature type="compositionally biased region" description="Low complexity" evidence="1">
    <location>
        <begin position="353"/>
        <end position="363"/>
    </location>
</feature>
<feature type="compositionally biased region" description="Basic and acidic residues" evidence="1">
    <location>
        <begin position="17"/>
        <end position="27"/>
    </location>
</feature>
<reference evidence="2" key="1">
    <citation type="submission" date="2021-01" db="EMBL/GenBank/DDBJ databases">
        <authorList>
            <person name="Corre E."/>
            <person name="Pelletier E."/>
            <person name="Niang G."/>
            <person name="Scheremetjew M."/>
            <person name="Finn R."/>
            <person name="Kale V."/>
            <person name="Holt S."/>
            <person name="Cochrane G."/>
            <person name="Meng A."/>
            <person name="Brown T."/>
            <person name="Cohen L."/>
        </authorList>
    </citation>
    <scope>NUCLEOTIDE SEQUENCE</scope>
</reference>
<feature type="region of interest" description="Disordered" evidence="1">
    <location>
        <begin position="547"/>
        <end position="604"/>
    </location>
</feature>
<feature type="region of interest" description="Disordered" evidence="1">
    <location>
        <begin position="1"/>
        <end position="304"/>
    </location>
</feature>
<feature type="region of interest" description="Disordered" evidence="1">
    <location>
        <begin position="1364"/>
        <end position="1393"/>
    </location>
</feature>
<proteinExistence type="predicted"/>
<sequence>MSRAHGGTVSPDDDSDVDVRSDGKESTPDSDLDEAAVLSVSPTFSELVRPLSAPDSSGLPPVPPRTARDGGLYISDSPPGSDAGMGSESPVGSDAALSNCRVNSDVMGGSQDWRRRAGNVAGRSVSAVSGGISQSSRSRQAPSPTSLVEVGSHCPLSGHSTPPFSVEEFRSPTTGHSHATPTSMAGFAPSGRAASELPSAAELLDDADQFDPFEPSMATISADPSRCGTERTGASRPARSRTVFSVASSDAGDIRPSSDAGWTNTVTPSMPGGSGAPSERSRRVVSENIAQSRPMEDAIGTGRMLPVQESVKMCSEGPALAATRELRLTPAISTEEARDAASSPRRDDEGPRRQSPTQRPTPSADLGAVKDVADTPSWLDEDGDVPPFPVTAQSPGKRSRPKDEETPLECVAASKRARLDESDEALELDPVALSPVLMPDAQDDDHMVTDTPVADGAGNTMCAGNPPSARSARSARSVRSVRSAHSGDASGHSEEETVAAKVAESVPQGGPSRNFVGMSQEVEGSNGAEVANVGKFDDEWWNSMKTSEGWDRLPSASGEGPSVSINTDNPTPGDSATPAAQEDAEAPVEDDEDDWAKTWGKKEGVDWEPLDGELKEKPEDCTLLYTPILPDEKWISWNPNSQETLASTVLVQKIRGRAGHRHATPFPSEEATKEFHRLLQMKPVDQHMLIAALIWIEVNVLEVAVVPESLSEAVCFLLQREQSTLQNLLTRINPRTLRTRASCAVPPLETRKASQERIDTLIDAIHDLVPGVGEREDLAGIVEEVLGHVPVSVRLLVLAHTFEFAKLKSGQYKDQESMAVAFAKLCLPEKAIEMVCRLSLEQAIKHVNDIVGVDEETAKAAAEYRNAKAATLNRLYKDWELNPAEEQLAQLHMMSLQRQLQILLMVERDIEKFWHRMAGQVASEEERSRRMRAYTDVSRLLKPYLREEDMNASKIEDEGGVSVTTYELGKIKKSIDEVLKKLLQRYGWKAEHRTRRVMLRSNWPARLAALLELAKRPECLHADDELRRLVKRESHQRHGAQVLVAYNAWSKLEAGEGMVVKMLKVMDESALSENRKLYSGYAPDTNRQIGPDGFLPVTPTFSGMATPGMHRGTGTPGMPFMPGTPAGPPPGTPGPLFRLAGTPAGPPPGTPGLFRLAGTPAGAPPGTPGMFRPAPGTPADAMPGTPGYAVVNAAGPSNVPATPREAFVAPGTPAMVRNTIPSTPFGSAAQRVPSTPREAFIGSGGGNVIPSTPRDAFLAGSVPINAAAAAANRVPSTPREALMRVPSTPQHVLPAGKGGSAVHIPSTPSGSIIPSTPVKGAADQKHLHGAPAPFTPAMGPAPFTPGLGPAAPFTPAIGQALPFTPRVPSSQAGAPAPFTPMRPVPSTPAITGH</sequence>
<organism evidence="2">
    <name type="scientific">Noctiluca scintillans</name>
    <name type="common">Sea sparkle</name>
    <name type="synonym">Red tide dinoflagellate</name>
    <dbReference type="NCBI Taxonomy" id="2966"/>
    <lineage>
        <taxon>Eukaryota</taxon>
        <taxon>Sar</taxon>
        <taxon>Alveolata</taxon>
        <taxon>Dinophyceae</taxon>
        <taxon>Noctilucales</taxon>
        <taxon>Noctilucaceae</taxon>
        <taxon>Noctiluca</taxon>
    </lineage>
</organism>
<feature type="compositionally biased region" description="Low complexity" evidence="1">
    <location>
        <begin position="124"/>
        <end position="146"/>
    </location>
</feature>
<feature type="region of interest" description="Disordered" evidence="1">
    <location>
        <begin position="1317"/>
        <end position="1351"/>
    </location>
</feature>
<accession>A0A7S0ZZT2</accession>
<feature type="compositionally biased region" description="Pro residues" evidence="1">
    <location>
        <begin position="1377"/>
        <end position="1386"/>
    </location>
</feature>
<feature type="compositionally biased region" description="Acidic residues" evidence="1">
    <location>
        <begin position="582"/>
        <end position="594"/>
    </location>
</feature>